<comment type="caution">
    <text evidence="1">The sequence shown here is derived from an EMBL/GenBank/DDBJ whole genome shotgun (WGS) entry which is preliminary data.</text>
</comment>
<organism evidence="1 2">
    <name type="scientific">Prunus dulcis</name>
    <name type="common">Almond</name>
    <name type="synonym">Amygdalus dulcis</name>
    <dbReference type="NCBI Taxonomy" id="3755"/>
    <lineage>
        <taxon>Eukaryota</taxon>
        <taxon>Viridiplantae</taxon>
        <taxon>Streptophyta</taxon>
        <taxon>Embryophyta</taxon>
        <taxon>Tracheophyta</taxon>
        <taxon>Spermatophyta</taxon>
        <taxon>Magnoliopsida</taxon>
        <taxon>eudicotyledons</taxon>
        <taxon>Gunneridae</taxon>
        <taxon>Pentapetalae</taxon>
        <taxon>rosids</taxon>
        <taxon>fabids</taxon>
        <taxon>Rosales</taxon>
        <taxon>Rosaceae</taxon>
        <taxon>Amygdaloideae</taxon>
        <taxon>Amygdaleae</taxon>
        <taxon>Prunus</taxon>
    </lineage>
</organism>
<reference evidence="1 2" key="1">
    <citation type="journal article" date="2022" name="G3 (Bethesda)">
        <title>Whole-genome sequence and methylome profiling of the almond [Prunus dulcis (Mill.) D.A. Webb] cultivar 'Nonpareil'.</title>
        <authorList>
            <person name="D'Amico-Willman K.M."/>
            <person name="Ouma W.Z."/>
            <person name="Meulia T."/>
            <person name="Sideli G.M."/>
            <person name="Gradziel T.M."/>
            <person name="Fresnedo-Ramirez J."/>
        </authorList>
    </citation>
    <scope>NUCLEOTIDE SEQUENCE [LARGE SCALE GENOMIC DNA]</scope>
    <source>
        <strain evidence="1">Clone GOH B32 T37-40</strain>
    </source>
</reference>
<evidence type="ECO:0000313" key="2">
    <source>
        <dbReference type="Proteomes" id="UP001054821"/>
    </source>
</evidence>
<protein>
    <submittedName>
        <fullName evidence="1">Uncharacterized protein</fullName>
    </submittedName>
</protein>
<dbReference type="EMBL" id="JAJFAZ020000002">
    <property type="protein sequence ID" value="KAI5346624.1"/>
    <property type="molecule type" value="Genomic_DNA"/>
</dbReference>
<dbReference type="Proteomes" id="UP001054821">
    <property type="component" value="Chromosome 2"/>
</dbReference>
<keyword evidence="2" id="KW-1185">Reference proteome</keyword>
<gene>
    <name evidence="1" type="ORF">L3X38_014503</name>
</gene>
<evidence type="ECO:0000313" key="1">
    <source>
        <dbReference type="EMBL" id="KAI5346624.1"/>
    </source>
</evidence>
<dbReference type="AlphaFoldDB" id="A0AAD4WPY9"/>
<sequence length="111" mass="12634">MPVSKSLICDFKLGLQLSVSGDGKSIALFSMDNRCEDRFLDIWVMKEEEFSDDDDNFDNYYIKSKHELVSLDLVNKTVENLGVPGEGYQYCTVDSFKEVLVLLDQTDAVSY</sequence>
<accession>A0AAD4WPY9</accession>
<proteinExistence type="predicted"/>
<name>A0AAD4WPY9_PRUDU</name>